<evidence type="ECO:0000256" key="3">
    <source>
        <dbReference type="ARBA" id="ARBA00022917"/>
    </source>
</evidence>
<dbReference type="GO" id="GO:0032790">
    <property type="term" value="P:ribosome disassembly"/>
    <property type="evidence" value="ECO:0007669"/>
    <property type="project" value="TreeGrafter"/>
</dbReference>
<gene>
    <name evidence="4" type="ORF">WA026_014022</name>
</gene>
<comment type="similarity">
    <text evidence="1">Belongs to the IF-3 family.</text>
</comment>
<dbReference type="SUPFAM" id="SSF55200">
    <property type="entry name" value="Translation initiation factor IF3, C-terminal domain"/>
    <property type="match status" value="1"/>
</dbReference>
<dbReference type="GO" id="GO:0003743">
    <property type="term" value="F:translation initiation factor activity"/>
    <property type="evidence" value="ECO:0007669"/>
    <property type="project" value="UniProtKB-KW"/>
</dbReference>
<dbReference type="GO" id="GO:0043022">
    <property type="term" value="F:ribosome binding"/>
    <property type="evidence" value="ECO:0007669"/>
    <property type="project" value="TreeGrafter"/>
</dbReference>
<evidence type="ECO:0000256" key="1">
    <source>
        <dbReference type="ARBA" id="ARBA00005439"/>
    </source>
</evidence>
<evidence type="ECO:0000313" key="4">
    <source>
        <dbReference type="EMBL" id="KAK9876644.1"/>
    </source>
</evidence>
<dbReference type="InterPro" id="IPR036788">
    <property type="entry name" value="T_IF-3_C_sf"/>
</dbReference>
<keyword evidence="5" id="KW-1185">Reference proteome</keyword>
<comment type="caution">
    <text evidence="4">The sequence shown here is derived from an EMBL/GenBank/DDBJ whole genome shotgun (WGS) entry which is preliminary data.</text>
</comment>
<dbReference type="EMBL" id="JARQZJ010000037">
    <property type="protein sequence ID" value="KAK9876644.1"/>
    <property type="molecule type" value="Genomic_DNA"/>
</dbReference>
<evidence type="ECO:0000313" key="5">
    <source>
        <dbReference type="Proteomes" id="UP001431783"/>
    </source>
</evidence>
<dbReference type="GO" id="GO:0005739">
    <property type="term" value="C:mitochondrion"/>
    <property type="evidence" value="ECO:0007669"/>
    <property type="project" value="TreeGrafter"/>
</dbReference>
<accession>A0AAW1UBH9</accession>
<evidence type="ECO:0000256" key="2">
    <source>
        <dbReference type="ARBA" id="ARBA00022540"/>
    </source>
</evidence>
<evidence type="ECO:0008006" key="6">
    <source>
        <dbReference type="Google" id="ProtNLM"/>
    </source>
</evidence>
<sequence length="215" mass="25050">MSLVTMLIRNSTKNLYVPLLSSYQLYFPSNSFHLKESTTTQEKPVQKKTVAIPKITLIFDNNLIVTTFEDAQKLSKRRDLKLVKIIDLDTKTKRPVYKLMTGTEYHQEDLKQRLENKKLKKEAFIKGEKLLMLKDNIAEHDLESYGNKILKWLSKSYQVNAVISSSNANMEKTEKVFSNLVNFLKDEGRILQKRIKGADLKFQIVPPKREKKEEL</sequence>
<dbReference type="AlphaFoldDB" id="A0AAW1UBH9"/>
<dbReference type="Proteomes" id="UP001431783">
    <property type="component" value="Unassembled WGS sequence"/>
</dbReference>
<keyword evidence="3" id="KW-0648">Protein biosynthesis</keyword>
<dbReference type="InterPro" id="IPR001288">
    <property type="entry name" value="Translation_initiation_fac_3"/>
</dbReference>
<proteinExistence type="inferred from homology"/>
<keyword evidence="2" id="KW-0396">Initiation factor</keyword>
<dbReference type="GO" id="GO:0070124">
    <property type="term" value="P:mitochondrial translational initiation"/>
    <property type="evidence" value="ECO:0007669"/>
    <property type="project" value="TreeGrafter"/>
</dbReference>
<dbReference type="Gene3D" id="3.30.110.10">
    <property type="entry name" value="Translation initiation factor 3 (IF-3), C-terminal domain"/>
    <property type="match status" value="1"/>
</dbReference>
<protein>
    <recommendedName>
        <fullName evidence="6">Translation initiation factor 3 N-terminal domain-containing protein</fullName>
    </recommendedName>
</protein>
<dbReference type="PANTHER" id="PTHR10938">
    <property type="entry name" value="TRANSLATION INITIATION FACTOR IF-3"/>
    <property type="match status" value="1"/>
</dbReference>
<reference evidence="4 5" key="1">
    <citation type="submission" date="2023-03" db="EMBL/GenBank/DDBJ databases">
        <title>Genome insight into feeding habits of ladybird beetles.</title>
        <authorList>
            <person name="Li H.-S."/>
            <person name="Huang Y.-H."/>
            <person name="Pang H."/>
        </authorList>
    </citation>
    <scope>NUCLEOTIDE SEQUENCE [LARGE SCALE GENOMIC DNA]</scope>
    <source>
        <strain evidence="4">SYSU_2023b</strain>
        <tissue evidence="4">Whole body</tissue>
    </source>
</reference>
<organism evidence="4 5">
    <name type="scientific">Henosepilachna vigintioctopunctata</name>
    <dbReference type="NCBI Taxonomy" id="420089"/>
    <lineage>
        <taxon>Eukaryota</taxon>
        <taxon>Metazoa</taxon>
        <taxon>Ecdysozoa</taxon>
        <taxon>Arthropoda</taxon>
        <taxon>Hexapoda</taxon>
        <taxon>Insecta</taxon>
        <taxon>Pterygota</taxon>
        <taxon>Neoptera</taxon>
        <taxon>Endopterygota</taxon>
        <taxon>Coleoptera</taxon>
        <taxon>Polyphaga</taxon>
        <taxon>Cucujiformia</taxon>
        <taxon>Coccinelloidea</taxon>
        <taxon>Coccinellidae</taxon>
        <taxon>Epilachninae</taxon>
        <taxon>Epilachnini</taxon>
        <taxon>Henosepilachna</taxon>
    </lineage>
</organism>
<dbReference type="PANTHER" id="PTHR10938:SF0">
    <property type="entry name" value="TRANSLATION INITIATION FACTOR IF-3, MITOCHONDRIAL"/>
    <property type="match status" value="1"/>
</dbReference>
<name>A0AAW1UBH9_9CUCU</name>